<dbReference type="InterPro" id="IPR001229">
    <property type="entry name" value="Jacalin-like_lectin_dom"/>
</dbReference>
<protein>
    <recommendedName>
        <fullName evidence="3">Jacalin-type lectin domain-containing protein</fullName>
    </recommendedName>
</protein>
<sequence>MHKGGKIVGLHGRAGQFVDAVGVFYRL</sequence>
<comment type="similarity">
    <text evidence="1">Belongs to the jacalin lectin family.</text>
</comment>
<evidence type="ECO:0000313" key="4">
    <source>
        <dbReference type="EMBL" id="CAH9095279.1"/>
    </source>
</evidence>
<organism evidence="4 5">
    <name type="scientific">Cuscuta epithymum</name>
    <dbReference type="NCBI Taxonomy" id="186058"/>
    <lineage>
        <taxon>Eukaryota</taxon>
        <taxon>Viridiplantae</taxon>
        <taxon>Streptophyta</taxon>
        <taxon>Embryophyta</taxon>
        <taxon>Tracheophyta</taxon>
        <taxon>Spermatophyta</taxon>
        <taxon>Magnoliopsida</taxon>
        <taxon>eudicotyledons</taxon>
        <taxon>Gunneridae</taxon>
        <taxon>Pentapetalae</taxon>
        <taxon>asterids</taxon>
        <taxon>lamiids</taxon>
        <taxon>Solanales</taxon>
        <taxon>Convolvulaceae</taxon>
        <taxon>Cuscuteae</taxon>
        <taxon>Cuscuta</taxon>
        <taxon>Cuscuta subgen. Cuscuta</taxon>
    </lineage>
</organism>
<reference evidence="4" key="1">
    <citation type="submission" date="2022-07" db="EMBL/GenBank/DDBJ databases">
        <authorList>
            <person name="Macas J."/>
            <person name="Novak P."/>
            <person name="Neumann P."/>
        </authorList>
    </citation>
    <scope>NUCLEOTIDE SEQUENCE</scope>
</reference>
<keyword evidence="5" id="KW-1185">Reference proteome</keyword>
<dbReference type="SUPFAM" id="SSF51101">
    <property type="entry name" value="Mannose-binding lectins"/>
    <property type="match status" value="1"/>
</dbReference>
<evidence type="ECO:0000313" key="5">
    <source>
        <dbReference type="Proteomes" id="UP001152523"/>
    </source>
</evidence>
<name>A0AAV0DAS9_9ASTE</name>
<dbReference type="GO" id="GO:0030246">
    <property type="term" value="F:carbohydrate binding"/>
    <property type="evidence" value="ECO:0007669"/>
    <property type="project" value="UniProtKB-KW"/>
</dbReference>
<gene>
    <name evidence="4" type="ORF">CEPIT_LOCUS13210</name>
</gene>
<dbReference type="Proteomes" id="UP001152523">
    <property type="component" value="Unassembled WGS sequence"/>
</dbReference>
<dbReference type="PROSITE" id="PS51752">
    <property type="entry name" value="JACALIN_LECTIN"/>
    <property type="match status" value="1"/>
</dbReference>
<dbReference type="InterPro" id="IPR036404">
    <property type="entry name" value="Jacalin-like_lectin_dom_sf"/>
</dbReference>
<dbReference type="AlphaFoldDB" id="A0AAV0DAS9"/>
<accession>A0AAV0DAS9</accession>
<dbReference type="Gene3D" id="2.100.10.30">
    <property type="entry name" value="Jacalin-like lectin domain"/>
    <property type="match status" value="1"/>
</dbReference>
<keyword evidence="2" id="KW-0430">Lectin</keyword>
<dbReference type="Pfam" id="PF01419">
    <property type="entry name" value="Jacalin"/>
    <property type="match status" value="1"/>
</dbReference>
<proteinExistence type="inferred from homology"/>
<dbReference type="EMBL" id="CAMAPF010000084">
    <property type="protein sequence ID" value="CAH9095279.1"/>
    <property type="molecule type" value="Genomic_DNA"/>
</dbReference>
<evidence type="ECO:0000256" key="2">
    <source>
        <dbReference type="ARBA" id="ARBA00022734"/>
    </source>
</evidence>
<feature type="domain" description="Jacalin-type lectin" evidence="3">
    <location>
        <begin position="1"/>
        <end position="27"/>
    </location>
</feature>
<evidence type="ECO:0000259" key="3">
    <source>
        <dbReference type="PROSITE" id="PS51752"/>
    </source>
</evidence>
<evidence type="ECO:0000256" key="1">
    <source>
        <dbReference type="ARBA" id="ARBA00006568"/>
    </source>
</evidence>
<comment type="caution">
    <text evidence="4">The sequence shown here is derived from an EMBL/GenBank/DDBJ whole genome shotgun (WGS) entry which is preliminary data.</text>
</comment>
<dbReference type="EMBL" id="CAMAPF010000084">
    <property type="protein sequence ID" value="CAH9095277.1"/>
    <property type="molecule type" value="Genomic_DNA"/>
</dbReference>